<dbReference type="EMBL" id="JBITMB010000009">
    <property type="protein sequence ID" value="MFI7444739.1"/>
    <property type="molecule type" value="Genomic_DNA"/>
</dbReference>
<keyword evidence="1" id="KW-0175">Coiled coil</keyword>
<proteinExistence type="predicted"/>
<accession>A0ABW8AD84</accession>
<gene>
    <name evidence="2" type="ORF">ACIBP5_32605</name>
</gene>
<evidence type="ECO:0000313" key="2">
    <source>
        <dbReference type="EMBL" id="MFI7444739.1"/>
    </source>
</evidence>
<dbReference type="Proteomes" id="UP001612928">
    <property type="component" value="Unassembled WGS sequence"/>
</dbReference>
<evidence type="ECO:0000313" key="3">
    <source>
        <dbReference type="Proteomes" id="UP001612928"/>
    </source>
</evidence>
<dbReference type="RefSeq" id="WP_397025017.1">
    <property type="nucleotide sequence ID" value="NZ_JBITMB010000009.1"/>
</dbReference>
<sequence length="58" mass="6484">MATGRMIMEAPALDLELVALKKRVTALEEQVRTLTAANLSLVRSVERLHLTQPDLEHC</sequence>
<keyword evidence="3" id="KW-1185">Reference proteome</keyword>
<protein>
    <submittedName>
        <fullName evidence="2">Uncharacterized protein</fullName>
    </submittedName>
</protein>
<name>A0ABW8AD84_9ACTN</name>
<evidence type="ECO:0000256" key="1">
    <source>
        <dbReference type="SAM" id="Coils"/>
    </source>
</evidence>
<organism evidence="2 3">
    <name type="scientific">Nonomuraea indica</name>
    <dbReference type="NCBI Taxonomy" id="1581193"/>
    <lineage>
        <taxon>Bacteria</taxon>
        <taxon>Bacillati</taxon>
        <taxon>Actinomycetota</taxon>
        <taxon>Actinomycetes</taxon>
        <taxon>Streptosporangiales</taxon>
        <taxon>Streptosporangiaceae</taxon>
        <taxon>Nonomuraea</taxon>
    </lineage>
</organism>
<comment type="caution">
    <text evidence="2">The sequence shown here is derived from an EMBL/GenBank/DDBJ whole genome shotgun (WGS) entry which is preliminary data.</text>
</comment>
<feature type="coiled-coil region" evidence="1">
    <location>
        <begin position="10"/>
        <end position="37"/>
    </location>
</feature>
<reference evidence="2 3" key="1">
    <citation type="submission" date="2024-10" db="EMBL/GenBank/DDBJ databases">
        <title>The Natural Products Discovery Center: Release of the First 8490 Sequenced Strains for Exploring Actinobacteria Biosynthetic Diversity.</title>
        <authorList>
            <person name="Kalkreuter E."/>
            <person name="Kautsar S.A."/>
            <person name="Yang D."/>
            <person name="Bader C.D."/>
            <person name="Teijaro C.N."/>
            <person name="Fluegel L."/>
            <person name="Davis C.M."/>
            <person name="Simpson J.R."/>
            <person name="Lauterbach L."/>
            <person name="Steele A.D."/>
            <person name="Gui C."/>
            <person name="Meng S."/>
            <person name="Li G."/>
            <person name="Viehrig K."/>
            <person name="Ye F."/>
            <person name="Su P."/>
            <person name="Kiefer A.F."/>
            <person name="Nichols A."/>
            <person name="Cepeda A.J."/>
            <person name="Yan W."/>
            <person name="Fan B."/>
            <person name="Jiang Y."/>
            <person name="Adhikari A."/>
            <person name="Zheng C.-J."/>
            <person name="Schuster L."/>
            <person name="Cowan T.M."/>
            <person name="Smanski M.J."/>
            <person name="Chevrette M.G."/>
            <person name="De Carvalho L.P.S."/>
            <person name="Shen B."/>
        </authorList>
    </citation>
    <scope>NUCLEOTIDE SEQUENCE [LARGE SCALE GENOMIC DNA]</scope>
    <source>
        <strain evidence="2 3">NPDC049503</strain>
    </source>
</reference>